<gene>
    <name evidence="2" type="ORF">BD311DRAFT_448439</name>
</gene>
<feature type="signal peptide" evidence="1">
    <location>
        <begin position="1"/>
        <end position="21"/>
    </location>
</feature>
<evidence type="ECO:0000313" key="2">
    <source>
        <dbReference type="EMBL" id="TBU26424.1"/>
    </source>
</evidence>
<dbReference type="AlphaFoldDB" id="A0A4Q9MG80"/>
<organism evidence="2">
    <name type="scientific">Dichomitus squalens</name>
    <dbReference type="NCBI Taxonomy" id="114155"/>
    <lineage>
        <taxon>Eukaryota</taxon>
        <taxon>Fungi</taxon>
        <taxon>Dikarya</taxon>
        <taxon>Basidiomycota</taxon>
        <taxon>Agaricomycotina</taxon>
        <taxon>Agaricomycetes</taxon>
        <taxon>Polyporales</taxon>
        <taxon>Polyporaceae</taxon>
        <taxon>Dichomitus</taxon>
    </lineage>
</organism>
<evidence type="ECO:0008006" key="3">
    <source>
        <dbReference type="Google" id="ProtNLM"/>
    </source>
</evidence>
<proteinExistence type="predicted"/>
<feature type="chain" id="PRO_5020555053" description="Secreted protein" evidence="1">
    <location>
        <begin position="22"/>
        <end position="81"/>
    </location>
</feature>
<name>A0A4Q9MG80_9APHY</name>
<protein>
    <recommendedName>
        <fullName evidence="3">Secreted protein</fullName>
    </recommendedName>
</protein>
<sequence length="81" mass="9122">MTVSVLIIVLLLSSHLSQWHTGTLLDVREHDVRVIVRVARRRIALNILAHLCLIWKPRRTSNRLPRSCLDVAHLPGSALGS</sequence>
<reference evidence="2" key="1">
    <citation type="submission" date="2019-01" db="EMBL/GenBank/DDBJ databases">
        <title>Draft genome sequences of three monokaryotic isolates of the white-rot basidiomycete fungus Dichomitus squalens.</title>
        <authorList>
            <consortium name="DOE Joint Genome Institute"/>
            <person name="Lopez S.C."/>
            <person name="Andreopoulos B."/>
            <person name="Pangilinan J."/>
            <person name="Lipzen A."/>
            <person name="Riley R."/>
            <person name="Ahrendt S."/>
            <person name="Ng V."/>
            <person name="Barry K."/>
            <person name="Daum C."/>
            <person name="Grigoriev I.V."/>
            <person name="Hilden K.S."/>
            <person name="Makela M.R."/>
            <person name="de Vries R.P."/>
        </authorList>
    </citation>
    <scope>NUCLEOTIDE SEQUENCE [LARGE SCALE GENOMIC DNA]</scope>
    <source>
        <strain evidence="2">OM18370.1</strain>
    </source>
</reference>
<evidence type="ECO:0000256" key="1">
    <source>
        <dbReference type="SAM" id="SignalP"/>
    </source>
</evidence>
<accession>A0A4Q9MG80</accession>
<dbReference type="EMBL" id="ML143446">
    <property type="protein sequence ID" value="TBU26424.1"/>
    <property type="molecule type" value="Genomic_DNA"/>
</dbReference>
<dbReference type="Proteomes" id="UP000292957">
    <property type="component" value="Unassembled WGS sequence"/>
</dbReference>
<keyword evidence="1" id="KW-0732">Signal</keyword>